<dbReference type="OrthoDB" id="9803982at2"/>
<feature type="repeat" description="TPR" evidence="1">
    <location>
        <begin position="302"/>
        <end position="335"/>
    </location>
</feature>
<dbReference type="SUPFAM" id="SSF48452">
    <property type="entry name" value="TPR-like"/>
    <property type="match status" value="2"/>
</dbReference>
<dbReference type="GO" id="GO:0045892">
    <property type="term" value="P:negative regulation of DNA-templated transcription"/>
    <property type="evidence" value="ECO:0007669"/>
    <property type="project" value="InterPro"/>
</dbReference>
<dbReference type="SUPFAM" id="SSF81901">
    <property type="entry name" value="HCP-like"/>
    <property type="match status" value="1"/>
</dbReference>
<dbReference type="PROSITE" id="PS50005">
    <property type="entry name" value="TPR"/>
    <property type="match status" value="3"/>
</dbReference>
<dbReference type="Gene3D" id="1.25.40.10">
    <property type="entry name" value="Tetratricopeptide repeat domain"/>
    <property type="match status" value="2"/>
</dbReference>
<dbReference type="SMART" id="SM00028">
    <property type="entry name" value="TPR"/>
    <property type="match status" value="11"/>
</dbReference>
<dbReference type="Proteomes" id="UP000050827">
    <property type="component" value="Unassembled WGS sequence"/>
</dbReference>
<protein>
    <submittedName>
        <fullName evidence="2">Tetratricopeptide repeat protein</fullName>
    </submittedName>
</protein>
<comment type="caution">
    <text evidence="2">The sequence shown here is derived from an EMBL/GenBank/DDBJ whole genome shotgun (WGS) entry which is preliminary data.</text>
</comment>
<feature type="repeat" description="TPR" evidence="1">
    <location>
        <begin position="132"/>
        <end position="165"/>
    </location>
</feature>
<dbReference type="InterPro" id="IPR044650">
    <property type="entry name" value="SRFR1-like"/>
</dbReference>
<name>A0A0Q1BEJ6_9FLAO</name>
<dbReference type="EMBL" id="LCTZ01000002">
    <property type="protein sequence ID" value="KQC28557.1"/>
    <property type="molecule type" value="Genomic_DNA"/>
</dbReference>
<feature type="repeat" description="TPR" evidence="1">
    <location>
        <begin position="234"/>
        <end position="267"/>
    </location>
</feature>
<keyword evidence="1" id="KW-0802">TPR repeat</keyword>
<dbReference type="InterPro" id="IPR019734">
    <property type="entry name" value="TPR_rpt"/>
</dbReference>
<organism evidence="2 3">
    <name type="scientific">Flagellimonas eckloniae</name>
    <dbReference type="NCBI Taxonomy" id="346185"/>
    <lineage>
        <taxon>Bacteria</taxon>
        <taxon>Pseudomonadati</taxon>
        <taxon>Bacteroidota</taxon>
        <taxon>Flavobacteriia</taxon>
        <taxon>Flavobacteriales</taxon>
        <taxon>Flavobacteriaceae</taxon>
        <taxon>Flagellimonas</taxon>
    </lineage>
</organism>
<dbReference type="AlphaFoldDB" id="A0A0Q1BEJ6"/>
<dbReference type="PANTHER" id="PTHR44749:SF1">
    <property type="entry name" value="TETRATRICOPEPTIDE-LIKE HELICAL DOMAIN-CONTAINING PROTEIN"/>
    <property type="match status" value="1"/>
</dbReference>
<evidence type="ECO:0000313" key="2">
    <source>
        <dbReference type="EMBL" id="KQC28557.1"/>
    </source>
</evidence>
<dbReference type="InterPro" id="IPR011990">
    <property type="entry name" value="TPR-like_helical_dom_sf"/>
</dbReference>
<dbReference type="RefSeq" id="WP_055392071.1">
    <property type="nucleotide sequence ID" value="NZ_LCTZ01000002.1"/>
</dbReference>
<dbReference type="Pfam" id="PF13432">
    <property type="entry name" value="TPR_16"/>
    <property type="match status" value="1"/>
</dbReference>
<evidence type="ECO:0000256" key="1">
    <source>
        <dbReference type="PROSITE-ProRule" id="PRU00339"/>
    </source>
</evidence>
<evidence type="ECO:0000313" key="3">
    <source>
        <dbReference type="Proteomes" id="UP000050827"/>
    </source>
</evidence>
<dbReference type="Pfam" id="PF13174">
    <property type="entry name" value="TPR_6"/>
    <property type="match status" value="1"/>
</dbReference>
<dbReference type="PANTHER" id="PTHR44749">
    <property type="entry name" value="SUPPRESSOR OF RPS4-RLD 1"/>
    <property type="match status" value="1"/>
</dbReference>
<dbReference type="STRING" id="346185.AAY42_00555"/>
<gene>
    <name evidence="2" type="ORF">AAY42_00555</name>
</gene>
<sequence length="466" mass="54589">MALDANEYPEKSISKFESMLKTDDVYFFDAEDFEEIIHHYLNNGKISLGKKAIQIGLEQHPNSLELKLLRVEVLVFEDKYEEAGKILDKLQNIDANNEEIYIQRANIQSKQDNHQEAINLLLEALHLTDDSFDIHSLLGMEYLFIDDFEKAKRSFMRCLEFDETDYSSLYNVVYCFEFLEDFDGAIHYLNDYLQRNPYCEVAWHQLGKLYNTKELYKEAITAFDFAIISDDSFIGAYFEKGKVLEKLGKYNEAIENYETTISIEDPTSHAYLRMGKCHEKLGNNDLAKYYYYNTVHEDPLLDKGWLAITDFYYKLENYDKALYYVNKAINIDGENPLYWKKSAKIYFALNNFDEADFAYKQAVDLGNYELDTWENWADTLRKLGDFSSAAHVLIQGIEFYPENAALLYKLAGVYLKNDKILNAKEKLSEAMQLDIQKLQIFEDEFPEFNNIKWLKTLVCEIKKTST</sequence>
<dbReference type="Pfam" id="PF13181">
    <property type="entry name" value="TPR_8"/>
    <property type="match status" value="3"/>
</dbReference>
<dbReference type="PATRIC" id="fig|1547436.3.peg.110"/>
<reference evidence="2 3" key="1">
    <citation type="submission" date="2015-04" db="EMBL/GenBank/DDBJ databases">
        <title>Complete genome of flavobacterium.</title>
        <authorList>
            <person name="Kwon Y.M."/>
            <person name="Kim S.-J."/>
        </authorList>
    </citation>
    <scope>NUCLEOTIDE SEQUENCE [LARGE SCALE GENOMIC DNA]</scope>
    <source>
        <strain evidence="2 3">DK169</strain>
    </source>
</reference>
<keyword evidence="3" id="KW-1185">Reference proteome</keyword>
<accession>A0A0Q1BEJ6</accession>
<proteinExistence type="predicted"/>